<dbReference type="Pfam" id="PF14352">
    <property type="entry name" value="DUF4402"/>
    <property type="match status" value="1"/>
</dbReference>
<evidence type="ECO:0000313" key="2">
    <source>
        <dbReference type="Proteomes" id="UP000199116"/>
    </source>
</evidence>
<dbReference type="EMBL" id="FOOH01000019">
    <property type="protein sequence ID" value="SFF99420.1"/>
    <property type="molecule type" value="Genomic_DNA"/>
</dbReference>
<dbReference type="AlphaFoldDB" id="A0A1I2N8I1"/>
<proteinExistence type="predicted"/>
<sequence length="104" mass="11463">METMQNRSLYNNTFLLLLLMFSVFEIKAQENPPVPIEVEVRTSRNLNFGSFTAGSAGGNVSVSYDDQRTVNGDIVELNFGEPVSAALFDVYANPGTIIPNFNLI</sequence>
<keyword evidence="2" id="KW-1185">Reference proteome</keyword>
<name>A0A1I2N8I1_9FLAO</name>
<organism evidence="1 2">
    <name type="scientific">Salegentibacter agarivorans</name>
    <dbReference type="NCBI Taxonomy" id="345907"/>
    <lineage>
        <taxon>Bacteria</taxon>
        <taxon>Pseudomonadati</taxon>
        <taxon>Bacteroidota</taxon>
        <taxon>Flavobacteriia</taxon>
        <taxon>Flavobacteriales</taxon>
        <taxon>Flavobacteriaceae</taxon>
        <taxon>Salegentibacter</taxon>
    </lineage>
</organism>
<gene>
    <name evidence="1" type="ORF">SAMN04488033_1198</name>
</gene>
<dbReference type="Proteomes" id="UP000199116">
    <property type="component" value="Unassembled WGS sequence"/>
</dbReference>
<evidence type="ECO:0000313" key="1">
    <source>
        <dbReference type="EMBL" id="SFF99420.1"/>
    </source>
</evidence>
<reference evidence="2" key="1">
    <citation type="submission" date="2016-10" db="EMBL/GenBank/DDBJ databases">
        <authorList>
            <person name="Varghese N."/>
            <person name="Submissions S."/>
        </authorList>
    </citation>
    <scope>NUCLEOTIDE SEQUENCE [LARGE SCALE GENOMIC DNA]</scope>
    <source>
        <strain evidence="2">DSM 23515</strain>
    </source>
</reference>
<protein>
    <submittedName>
        <fullName evidence="1">Uncharacterized protein</fullName>
    </submittedName>
</protein>
<dbReference type="InterPro" id="IPR025514">
    <property type="entry name" value="DUF4402"/>
</dbReference>
<accession>A0A1I2N8I1</accession>